<dbReference type="EMBL" id="BCSY01000051">
    <property type="protein sequence ID" value="GAS96458.1"/>
    <property type="molecule type" value="Genomic_DNA"/>
</dbReference>
<evidence type="ECO:0000256" key="1">
    <source>
        <dbReference type="SAM" id="MobiDB-lite"/>
    </source>
</evidence>
<dbReference type="AlphaFoldDB" id="A0A100WEM4"/>
<keyword evidence="2" id="KW-1133">Transmembrane helix</keyword>
<dbReference type="RefSeq" id="WP_062657494.1">
    <property type="nucleotide sequence ID" value="NZ_BCSY01000051.1"/>
</dbReference>
<organism evidence="3 4">
    <name type="scientific">Mycolicibacterium canariasense</name>
    <name type="common">Mycobacterium canariasense</name>
    <dbReference type="NCBI Taxonomy" id="228230"/>
    <lineage>
        <taxon>Bacteria</taxon>
        <taxon>Bacillati</taxon>
        <taxon>Actinomycetota</taxon>
        <taxon>Actinomycetes</taxon>
        <taxon>Mycobacteriales</taxon>
        <taxon>Mycobacteriaceae</taxon>
        <taxon>Mycolicibacterium</taxon>
    </lineage>
</organism>
<keyword evidence="4" id="KW-1185">Reference proteome</keyword>
<evidence type="ECO:0000313" key="4">
    <source>
        <dbReference type="Proteomes" id="UP000069443"/>
    </source>
</evidence>
<accession>A0A100WEM4</accession>
<feature type="transmembrane region" description="Helical" evidence="2">
    <location>
        <begin position="20"/>
        <end position="46"/>
    </location>
</feature>
<reference evidence="4" key="1">
    <citation type="journal article" date="2016" name="Genome Announc.">
        <title>Draft Genome Sequences of Five Rapidly Growing Mycobacterium Species, M. thermoresistibile, M. fortuitum subsp. acetamidolyticum, M. canariasense, M. brisbanense, and M. novocastrense.</title>
        <authorList>
            <person name="Katahira K."/>
            <person name="Ogura Y."/>
            <person name="Gotoh Y."/>
            <person name="Hayashi T."/>
        </authorList>
    </citation>
    <scope>NUCLEOTIDE SEQUENCE [LARGE SCALE GENOMIC DNA]</scope>
    <source>
        <strain evidence="4">JCM15298</strain>
    </source>
</reference>
<reference evidence="4" key="2">
    <citation type="submission" date="2016-02" db="EMBL/GenBank/DDBJ databases">
        <title>Draft genome sequence of five rapidly growing Mycobacterium species.</title>
        <authorList>
            <person name="Katahira K."/>
            <person name="Gotou Y."/>
            <person name="Iida K."/>
            <person name="Ogura Y."/>
            <person name="Hayashi T."/>
        </authorList>
    </citation>
    <scope>NUCLEOTIDE SEQUENCE [LARGE SCALE GENOMIC DNA]</scope>
    <source>
        <strain evidence="4">JCM15298</strain>
    </source>
</reference>
<evidence type="ECO:0000256" key="2">
    <source>
        <dbReference type="SAM" id="Phobius"/>
    </source>
</evidence>
<dbReference type="Proteomes" id="UP000069443">
    <property type="component" value="Unassembled WGS sequence"/>
</dbReference>
<evidence type="ECO:0000313" key="3">
    <source>
        <dbReference type="EMBL" id="GAS96458.1"/>
    </source>
</evidence>
<gene>
    <name evidence="3" type="ORF">RMCC_3424</name>
</gene>
<dbReference type="STRING" id="228230.RMCC_3424"/>
<keyword evidence="2" id="KW-0472">Membrane</keyword>
<sequence>MSTLTMAGHVAHGVSGGDWHSWLVMLGVLVACWTVALLATTALFAGPTHARRPHTRGGTDHGVEDVASMHVVHGRRHV</sequence>
<name>A0A100WEM4_MYCCR</name>
<keyword evidence="2" id="KW-0812">Transmembrane</keyword>
<feature type="region of interest" description="Disordered" evidence="1">
    <location>
        <begin position="48"/>
        <end position="78"/>
    </location>
</feature>
<proteinExistence type="predicted"/>
<comment type="caution">
    <text evidence="3">The sequence shown here is derived from an EMBL/GenBank/DDBJ whole genome shotgun (WGS) entry which is preliminary data.</text>
</comment>
<protein>
    <submittedName>
        <fullName evidence="3">Uncharacterized protein</fullName>
    </submittedName>
</protein>